<evidence type="ECO:0000313" key="2">
    <source>
        <dbReference type="EMBL" id="QDS93802.1"/>
    </source>
</evidence>
<dbReference type="KEGG" id="rml:FF011L_25750"/>
<keyword evidence="3" id="KW-1185">Reference proteome</keyword>
<sequence>MIMMKLPTAQASSASATQSLHFLSSEISMKPCFLHLQSLESSKNRVHSDSTNQNGIHSEASRRQRRTPLDGCTFLLTGVMGADVDGF</sequence>
<name>A0A517MFZ2_9BACT</name>
<accession>A0A517MFZ2</accession>
<protein>
    <submittedName>
        <fullName evidence="2">Uncharacterized protein</fullName>
    </submittedName>
</protein>
<feature type="region of interest" description="Disordered" evidence="1">
    <location>
        <begin position="43"/>
        <end position="65"/>
    </location>
</feature>
<evidence type="ECO:0000256" key="1">
    <source>
        <dbReference type="SAM" id="MobiDB-lite"/>
    </source>
</evidence>
<organism evidence="2 3">
    <name type="scientific">Roseimaritima multifibrata</name>
    <dbReference type="NCBI Taxonomy" id="1930274"/>
    <lineage>
        <taxon>Bacteria</taxon>
        <taxon>Pseudomonadati</taxon>
        <taxon>Planctomycetota</taxon>
        <taxon>Planctomycetia</taxon>
        <taxon>Pirellulales</taxon>
        <taxon>Pirellulaceae</taxon>
        <taxon>Roseimaritima</taxon>
    </lineage>
</organism>
<dbReference type="AlphaFoldDB" id="A0A517MFZ2"/>
<gene>
    <name evidence="2" type="ORF">FF011L_25750</name>
</gene>
<dbReference type="EMBL" id="CP036262">
    <property type="protein sequence ID" value="QDS93802.1"/>
    <property type="molecule type" value="Genomic_DNA"/>
</dbReference>
<evidence type="ECO:0000313" key="3">
    <source>
        <dbReference type="Proteomes" id="UP000320672"/>
    </source>
</evidence>
<proteinExistence type="predicted"/>
<dbReference type="Proteomes" id="UP000320672">
    <property type="component" value="Chromosome"/>
</dbReference>
<reference evidence="2 3" key="1">
    <citation type="submission" date="2019-02" db="EMBL/GenBank/DDBJ databases">
        <title>Deep-cultivation of Planctomycetes and their phenomic and genomic characterization uncovers novel biology.</title>
        <authorList>
            <person name="Wiegand S."/>
            <person name="Jogler M."/>
            <person name="Boedeker C."/>
            <person name="Pinto D."/>
            <person name="Vollmers J."/>
            <person name="Rivas-Marin E."/>
            <person name="Kohn T."/>
            <person name="Peeters S.H."/>
            <person name="Heuer A."/>
            <person name="Rast P."/>
            <person name="Oberbeckmann S."/>
            <person name="Bunk B."/>
            <person name="Jeske O."/>
            <person name="Meyerdierks A."/>
            <person name="Storesund J.E."/>
            <person name="Kallscheuer N."/>
            <person name="Luecker S."/>
            <person name="Lage O.M."/>
            <person name="Pohl T."/>
            <person name="Merkel B.J."/>
            <person name="Hornburger P."/>
            <person name="Mueller R.-W."/>
            <person name="Bruemmer F."/>
            <person name="Labrenz M."/>
            <person name="Spormann A.M."/>
            <person name="Op den Camp H."/>
            <person name="Overmann J."/>
            <person name="Amann R."/>
            <person name="Jetten M.S.M."/>
            <person name="Mascher T."/>
            <person name="Medema M.H."/>
            <person name="Devos D.P."/>
            <person name="Kaster A.-K."/>
            <person name="Ovreas L."/>
            <person name="Rohde M."/>
            <person name="Galperin M.Y."/>
            <person name="Jogler C."/>
        </authorList>
    </citation>
    <scope>NUCLEOTIDE SEQUENCE [LARGE SCALE GENOMIC DNA]</scope>
    <source>
        <strain evidence="2 3">FF011L</strain>
    </source>
</reference>